<keyword evidence="6 12" id="KW-0067">ATP-binding</keyword>
<keyword evidence="5" id="KW-0547">Nucleotide-binding</keyword>
<protein>
    <submittedName>
        <fullName evidence="12">ABC transporter ATP-binding protein</fullName>
    </submittedName>
</protein>
<evidence type="ECO:0000256" key="3">
    <source>
        <dbReference type="ARBA" id="ARBA00022475"/>
    </source>
</evidence>
<dbReference type="FunFam" id="3.40.50.300:FF:000221">
    <property type="entry name" value="Multidrug ABC transporter ATP-binding protein"/>
    <property type="match status" value="1"/>
</dbReference>
<evidence type="ECO:0000256" key="6">
    <source>
        <dbReference type="ARBA" id="ARBA00022840"/>
    </source>
</evidence>
<accession>A0A7C1FFY3</accession>
<keyword evidence="7 9" id="KW-1133">Transmembrane helix</keyword>
<dbReference type="SMART" id="SM00382">
    <property type="entry name" value="AAA"/>
    <property type="match status" value="1"/>
</dbReference>
<dbReference type="InterPro" id="IPR011527">
    <property type="entry name" value="ABC1_TM_dom"/>
</dbReference>
<keyword evidence="2" id="KW-0813">Transport</keyword>
<dbReference type="PANTHER" id="PTHR43394:SF1">
    <property type="entry name" value="ATP-BINDING CASSETTE SUB-FAMILY B MEMBER 10, MITOCHONDRIAL"/>
    <property type="match status" value="1"/>
</dbReference>
<comment type="caution">
    <text evidence="12">The sequence shown here is derived from an EMBL/GenBank/DDBJ whole genome shotgun (WGS) entry which is preliminary data.</text>
</comment>
<dbReference type="AlphaFoldDB" id="A0A7C1FFY3"/>
<keyword evidence="3" id="KW-1003">Cell membrane</keyword>
<dbReference type="Pfam" id="PF00005">
    <property type="entry name" value="ABC_tran"/>
    <property type="match status" value="1"/>
</dbReference>
<reference evidence="12" key="1">
    <citation type="journal article" date="2020" name="mSystems">
        <title>Genome- and Community-Level Interaction Insights into Carbon Utilization and Element Cycling Functions of Hydrothermarchaeota in Hydrothermal Sediment.</title>
        <authorList>
            <person name="Zhou Z."/>
            <person name="Liu Y."/>
            <person name="Xu W."/>
            <person name="Pan J."/>
            <person name="Luo Z.H."/>
            <person name="Li M."/>
        </authorList>
    </citation>
    <scope>NUCLEOTIDE SEQUENCE [LARGE SCALE GENOMIC DNA]</scope>
    <source>
        <strain evidence="12">SpSt-289</strain>
    </source>
</reference>
<feature type="domain" description="ABC transporter" evidence="10">
    <location>
        <begin position="357"/>
        <end position="594"/>
    </location>
</feature>
<dbReference type="PROSITE" id="PS00211">
    <property type="entry name" value="ABC_TRANSPORTER_1"/>
    <property type="match status" value="1"/>
</dbReference>
<dbReference type="SUPFAM" id="SSF52540">
    <property type="entry name" value="P-loop containing nucleoside triphosphate hydrolases"/>
    <property type="match status" value="1"/>
</dbReference>
<dbReference type="GO" id="GO:0005524">
    <property type="term" value="F:ATP binding"/>
    <property type="evidence" value="ECO:0007669"/>
    <property type="project" value="UniProtKB-KW"/>
</dbReference>
<keyword evidence="4 9" id="KW-0812">Transmembrane</keyword>
<keyword evidence="8 9" id="KW-0472">Membrane</keyword>
<gene>
    <name evidence="12" type="ORF">ENQ20_04495</name>
</gene>
<evidence type="ECO:0000259" key="10">
    <source>
        <dbReference type="PROSITE" id="PS50893"/>
    </source>
</evidence>
<feature type="transmembrane region" description="Helical" evidence="9">
    <location>
        <begin position="39"/>
        <end position="63"/>
    </location>
</feature>
<evidence type="ECO:0000256" key="8">
    <source>
        <dbReference type="ARBA" id="ARBA00023136"/>
    </source>
</evidence>
<dbReference type="SUPFAM" id="SSF90123">
    <property type="entry name" value="ABC transporter transmembrane region"/>
    <property type="match status" value="1"/>
</dbReference>
<feature type="domain" description="ABC transmembrane type-1" evidence="11">
    <location>
        <begin position="40"/>
        <end position="323"/>
    </location>
</feature>
<evidence type="ECO:0000313" key="12">
    <source>
        <dbReference type="EMBL" id="HDX30736.1"/>
    </source>
</evidence>
<dbReference type="InterPro" id="IPR003439">
    <property type="entry name" value="ABC_transporter-like_ATP-bd"/>
</dbReference>
<dbReference type="InterPro" id="IPR039421">
    <property type="entry name" value="Type_1_exporter"/>
</dbReference>
<feature type="transmembrane region" description="Helical" evidence="9">
    <location>
        <begin position="159"/>
        <end position="176"/>
    </location>
</feature>
<dbReference type="PROSITE" id="PS50893">
    <property type="entry name" value="ABC_TRANSPORTER_2"/>
    <property type="match status" value="1"/>
</dbReference>
<evidence type="ECO:0000259" key="11">
    <source>
        <dbReference type="PROSITE" id="PS50929"/>
    </source>
</evidence>
<feature type="transmembrane region" description="Helical" evidence="9">
    <location>
        <begin position="257"/>
        <end position="282"/>
    </location>
</feature>
<name>A0A7C1FFY3_9CHLR</name>
<feature type="transmembrane region" description="Helical" evidence="9">
    <location>
        <begin position="75"/>
        <end position="96"/>
    </location>
</feature>
<feature type="transmembrane region" description="Helical" evidence="9">
    <location>
        <begin position="182"/>
        <end position="199"/>
    </location>
</feature>
<evidence type="ECO:0000256" key="9">
    <source>
        <dbReference type="SAM" id="Phobius"/>
    </source>
</evidence>
<evidence type="ECO:0000256" key="1">
    <source>
        <dbReference type="ARBA" id="ARBA00004651"/>
    </source>
</evidence>
<dbReference type="InterPro" id="IPR027417">
    <property type="entry name" value="P-loop_NTPase"/>
</dbReference>
<dbReference type="GO" id="GO:0016887">
    <property type="term" value="F:ATP hydrolysis activity"/>
    <property type="evidence" value="ECO:0007669"/>
    <property type="project" value="InterPro"/>
</dbReference>
<dbReference type="EMBL" id="DSMG01000051">
    <property type="protein sequence ID" value="HDX30736.1"/>
    <property type="molecule type" value="Genomic_DNA"/>
</dbReference>
<comment type="subcellular location">
    <subcellularLocation>
        <location evidence="1">Cell membrane</location>
        <topology evidence="1">Multi-pass membrane protein</topology>
    </subcellularLocation>
</comment>
<dbReference type="GO" id="GO:0015421">
    <property type="term" value="F:ABC-type oligopeptide transporter activity"/>
    <property type="evidence" value="ECO:0007669"/>
    <property type="project" value="TreeGrafter"/>
</dbReference>
<evidence type="ECO:0000256" key="2">
    <source>
        <dbReference type="ARBA" id="ARBA00022448"/>
    </source>
</evidence>
<dbReference type="InterPro" id="IPR036640">
    <property type="entry name" value="ABC1_TM_sf"/>
</dbReference>
<sequence length="609" mass="68970">MLDTTAQPAPPPPFDLRQTIGVGKLVGFWRMMTHYRMTYLVSTISMGISAILNTATFLLLRYFVDHYMVEGDRSVHLAAYVGGFLALAIGQAFATFNSRRLAAKTAEGIARRIREYIFDHIQRLSFTYHDKTQTGELIQRATSDVDTIRRFFADQAIEAGRIVLLFIVNFIAIYLLDWRLAWFSVIVVPVVMGISVFFFRRVEKAYESYQEQEARLSSTLQENLSGVRVVKAFARQEYEKAKFDKENREKYARGRHLLLMHALFWPVTDVMCGAQMLGGYLFAGWLTINGEITIGTYVAYAGLVVWIIWPLRNLGRLIVQMSESLVSFGRIAEVLKEEREPIVEGSVRTDKPIRGEIVFEDVHFAYDGSGRAALHGVSFAVKPGQSVALIGGTGSGKSSLVNLLPRFYEYTSGRILLDGVELKEYPRHYLRQQIGIVEQEPFLFSRTVRDNITYGVKRQVSDAEVEAAARAAAIHDVIVNKLPHGYDTLVGERGITLSGGQKQRVAIARTLLKDPRILILDDSTSAVDFETEAEIRQALRRLMEGRTTFIIAHRIQSVMDADLILVLDHGRIVQRGTHEELIAQDGMYRRIYQAQMRLEAELEEELSRV</sequence>
<organism evidence="12">
    <name type="scientific">Caldilinea aerophila</name>
    <dbReference type="NCBI Taxonomy" id="133453"/>
    <lineage>
        <taxon>Bacteria</taxon>
        <taxon>Bacillati</taxon>
        <taxon>Chloroflexota</taxon>
        <taxon>Caldilineae</taxon>
        <taxon>Caldilineales</taxon>
        <taxon>Caldilineaceae</taxon>
        <taxon>Caldilinea</taxon>
    </lineage>
</organism>
<dbReference type="PANTHER" id="PTHR43394">
    <property type="entry name" value="ATP-DEPENDENT PERMEASE MDL1, MITOCHONDRIAL"/>
    <property type="match status" value="1"/>
</dbReference>
<dbReference type="InterPro" id="IPR017871">
    <property type="entry name" value="ABC_transporter-like_CS"/>
</dbReference>
<dbReference type="Gene3D" id="1.20.1560.10">
    <property type="entry name" value="ABC transporter type 1, transmembrane domain"/>
    <property type="match status" value="1"/>
</dbReference>
<dbReference type="CDD" id="cd18542">
    <property type="entry name" value="ABC_6TM_YknU_like"/>
    <property type="match status" value="1"/>
</dbReference>
<dbReference type="Gene3D" id="3.40.50.300">
    <property type="entry name" value="P-loop containing nucleotide triphosphate hydrolases"/>
    <property type="match status" value="1"/>
</dbReference>
<evidence type="ECO:0000256" key="5">
    <source>
        <dbReference type="ARBA" id="ARBA00022741"/>
    </source>
</evidence>
<dbReference type="Pfam" id="PF00664">
    <property type="entry name" value="ABC_membrane"/>
    <property type="match status" value="1"/>
</dbReference>
<dbReference type="GO" id="GO:0005886">
    <property type="term" value="C:plasma membrane"/>
    <property type="evidence" value="ECO:0007669"/>
    <property type="project" value="UniProtKB-SubCell"/>
</dbReference>
<dbReference type="PROSITE" id="PS50929">
    <property type="entry name" value="ABC_TM1F"/>
    <property type="match status" value="1"/>
</dbReference>
<evidence type="ECO:0000256" key="4">
    <source>
        <dbReference type="ARBA" id="ARBA00022692"/>
    </source>
</evidence>
<proteinExistence type="predicted"/>
<feature type="transmembrane region" description="Helical" evidence="9">
    <location>
        <begin position="294"/>
        <end position="311"/>
    </location>
</feature>
<evidence type="ECO:0000256" key="7">
    <source>
        <dbReference type="ARBA" id="ARBA00022989"/>
    </source>
</evidence>
<dbReference type="InterPro" id="IPR003593">
    <property type="entry name" value="AAA+_ATPase"/>
</dbReference>